<dbReference type="AlphaFoldDB" id="A0A9D3SZM3"/>
<gene>
    <name evidence="2" type="ORF">MATL_G00185130</name>
</gene>
<name>A0A9D3SZM3_MEGAT</name>
<feature type="compositionally biased region" description="Polar residues" evidence="1">
    <location>
        <begin position="543"/>
        <end position="570"/>
    </location>
</feature>
<evidence type="ECO:0000313" key="3">
    <source>
        <dbReference type="Proteomes" id="UP001046870"/>
    </source>
</evidence>
<feature type="region of interest" description="Disordered" evidence="1">
    <location>
        <begin position="334"/>
        <end position="353"/>
    </location>
</feature>
<proteinExistence type="predicted"/>
<dbReference type="InterPro" id="IPR028104">
    <property type="entry name" value="DUF4553"/>
</dbReference>
<protein>
    <submittedName>
        <fullName evidence="2">Uncharacterized protein</fullName>
    </submittedName>
</protein>
<feature type="compositionally biased region" description="Polar residues" evidence="1">
    <location>
        <begin position="674"/>
        <end position="688"/>
    </location>
</feature>
<dbReference type="Proteomes" id="UP001046870">
    <property type="component" value="Chromosome 16"/>
</dbReference>
<feature type="region of interest" description="Disordered" evidence="1">
    <location>
        <begin position="531"/>
        <end position="578"/>
    </location>
</feature>
<dbReference type="EMBL" id="JAFDVH010000016">
    <property type="protein sequence ID" value="KAG7462467.1"/>
    <property type="molecule type" value="Genomic_DNA"/>
</dbReference>
<feature type="compositionally biased region" description="Basic and acidic residues" evidence="1">
    <location>
        <begin position="659"/>
        <end position="672"/>
    </location>
</feature>
<reference evidence="2" key="1">
    <citation type="submission" date="2021-01" db="EMBL/GenBank/DDBJ databases">
        <authorList>
            <person name="Zahm M."/>
            <person name="Roques C."/>
            <person name="Cabau C."/>
            <person name="Klopp C."/>
            <person name="Donnadieu C."/>
            <person name="Jouanno E."/>
            <person name="Lampietro C."/>
            <person name="Louis A."/>
            <person name="Herpin A."/>
            <person name="Echchiki A."/>
            <person name="Berthelot C."/>
            <person name="Parey E."/>
            <person name="Roest-Crollius H."/>
            <person name="Braasch I."/>
            <person name="Postlethwait J."/>
            <person name="Bobe J."/>
            <person name="Montfort J."/>
            <person name="Bouchez O."/>
            <person name="Begum T."/>
            <person name="Mejri S."/>
            <person name="Adams A."/>
            <person name="Chen W.-J."/>
            <person name="Guiguen Y."/>
        </authorList>
    </citation>
    <scope>NUCLEOTIDE SEQUENCE</scope>
    <source>
        <strain evidence="2">YG-15Mar2019-1</strain>
        <tissue evidence="2">Brain</tissue>
    </source>
</reference>
<keyword evidence="3" id="KW-1185">Reference proteome</keyword>
<feature type="compositionally biased region" description="Low complexity" evidence="1">
    <location>
        <begin position="769"/>
        <end position="782"/>
    </location>
</feature>
<dbReference type="PANTHER" id="PTHR14931:SF2">
    <property type="entry name" value="LIGAND DEPENDENT NUCLEAR RECEPTOR COREPRESSOR"/>
    <property type="match status" value="1"/>
</dbReference>
<evidence type="ECO:0000256" key="1">
    <source>
        <dbReference type="SAM" id="MobiDB-lite"/>
    </source>
</evidence>
<dbReference type="OrthoDB" id="10028342at2759"/>
<dbReference type="PANTHER" id="PTHR14931">
    <property type="entry name" value="GENE 340-RELATED"/>
    <property type="match status" value="1"/>
</dbReference>
<feature type="region of interest" description="Disordered" evidence="1">
    <location>
        <begin position="114"/>
        <end position="155"/>
    </location>
</feature>
<feature type="region of interest" description="Disordered" evidence="1">
    <location>
        <begin position="616"/>
        <end position="829"/>
    </location>
</feature>
<comment type="caution">
    <text evidence="2">The sequence shown here is derived from an EMBL/GenBank/DDBJ whole genome shotgun (WGS) entry which is preliminary data.</text>
</comment>
<dbReference type="Pfam" id="PF15090">
    <property type="entry name" value="DUF4553"/>
    <property type="match status" value="1"/>
</dbReference>
<sequence>MLLLNDSLDLSLAKVRDLQSTSTLEQFMAKLCLHHQRQIVDALGFLQTEVKAVASTCSPEPSASKVTLEASVETDCSPVPEQESAGLACTGQRAATSSSSSAKTVNDLLEAASPRNAKPWVPQQSSESAGPVDASGEVCPSQTRSDPLDLRKAASGDSRGSAFLLGKASEAWQEDLLLPEKKNSIRGHMYIEECYELKTIRTLSRRSATSDEGNCPAPVVETITLVAPKQALSKPESVPPVDVPFAGGCGETFGQKAPSEQPMEKEITGDVVEPLREADLMVETSQTGQPPFREKTPPHLQNLPSLRSATLLATATRGESEQKQVDCTFKARAEKTTPSQKRDFDPFGLQKLDLSAPNPPKFLEALRGEENQLQITSLNTKYDKMQRGWVQLDKEGQPAPRPRNRADRLKEIWKSKRRIRKPRPLDQQRYSPVQMLFMKTFDLTSICRWFLQTTETKSLVIVKKVNTRLPSETQLCFHSSSGVAGSSHGVFPSLQAERLKKHLKKFAVASPVKSNAKNQKLIAKAWEQDGPCSKGKEKIKEMTSATRISTKPYSNPRKTQAQPVESQKATAKSPASARILRKYTNIREKLHGQQHTLKPKEVVGDNLKSTCMKPSVPAKLISKPKALPEQAKKAFSTGKSSGKEPSGSKNSKAQSPPSSKREALNRVIKETGAKSGSSKLLMTLNRNNPRALKRAPPSVAAVAAKLRKPPTGAAPASPKLKQRVVMPRKVNAKAADMQKAEPVKAMQPKAGDPKAQAKTPVKSKPPESAAAQQLRADAAPLPSQDQVLTRSQRKMEATPPASGLPKPAAKRTQELAQTPAKRTRLSLLK</sequence>
<accession>A0A9D3SZM3</accession>
<feature type="compositionally biased region" description="Low complexity" evidence="1">
    <location>
        <begin position="636"/>
        <end position="652"/>
    </location>
</feature>
<feature type="compositionally biased region" description="Basic and acidic residues" evidence="1">
    <location>
        <begin position="334"/>
        <end position="345"/>
    </location>
</feature>
<evidence type="ECO:0000313" key="2">
    <source>
        <dbReference type="EMBL" id="KAG7462467.1"/>
    </source>
</evidence>
<organism evidence="2 3">
    <name type="scientific">Megalops atlanticus</name>
    <name type="common">Tarpon</name>
    <name type="synonym">Clupea gigantea</name>
    <dbReference type="NCBI Taxonomy" id="7932"/>
    <lineage>
        <taxon>Eukaryota</taxon>
        <taxon>Metazoa</taxon>
        <taxon>Chordata</taxon>
        <taxon>Craniata</taxon>
        <taxon>Vertebrata</taxon>
        <taxon>Euteleostomi</taxon>
        <taxon>Actinopterygii</taxon>
        <taxon>Neopterygii</taxon>
        <taxon>Teleostei</taxon>
        <taxon>Elopiformes</taxon>
        <taxon>Megalopidae</taxon>
        <taxon>Megalops</taxon>
    </lineage>
</organism>